<keyword evidence="1" id="KW-0812">Transmembrane</keyword>
<feature type="transmembrane region" description="Helical" evidence="1">
    <location>
        <begin position="40"/>
        <end position="62"/>
    </location>
</feature>
<evidence type="ECO:0000256" key="1">
    <source>
        <dbReference type="SAM" id="Phobius"/>
    </source>
</evidence>
<accession>Q6BJS1</accession>
<dbReference type="VEuPathDB" id="FungiDB:DEHA2G00396g"/>
<organism evidence="2 3">
    <name type="scientific">Debaryomyces hansenii (strain ATCC 36239 / CBS 767 / BCRC 21394 / JCM 1990 / NBRC 0083 / IGC 2968)</name>
    <name type="common">Yeast</name>
    <name type="synonym">Torulaspora hansenii</name>
    <dbReference type="NCBI Taxonomy" id="284592"/>
    <lineage>
        <taxon>Eukaryota</taxon>
        <taxon>Fungi</taxon>
        <taxon>Dikarya</taxon>
        <taxon>Ascomycota</taxon>
        <taxon>Saccharomycotina</taxon>
        <taxon>Pichiomycetes</taxon>
        <taxon>Debaryomycetaceae</taxon>
        <taxon>Debaryomyces</taxon>
    </lineage>
</organism>
<keyword evidence="3" id="KW-1185">Reference proteome</keyword>
<feature type="transmembrane region" description="Helical" evidence="1">
    <location>
        <begin position="211"/>
        <end position="231"/>
    </location>
</feature>
<dbReference type="EMBL" id="CR382139">
    <property type="protein sequence ID" value="CAG89994.2"/>
    <property type="molecule type" value="Genomic_DNA"/>
</dbReference>
<keyword evidence="1" id="KW-0472">Membrane</keyword>
<dbReference type="HOGENOM" id="CLU_1115728_0_0_1"/>
<dbReference type="InParanoid" id="Q6BJS1"/>
<dbReference type="RefSeq" id="XP_461550.2">
    <property type="nucleotide sequence ID" value="XM_461550.1"/>
</dbReference>
<protein>
    <submittedName>
        <fullName evidence="2">DEHA2G00396p</fullName>
    </submittedName>
</protein>
<gene>
    <name evidence="2" type="ordered locus">DEHA2G00396g</name>
</gene>
<dbReference type="AlphaFoldDB" id="Q6BJS1"/>
<dbReference type="Proteomes" id="UP000000599">
    <property type="component" value="Chromosome G"/>
</dbReference>
<sequence>MSRWETVNSILKVVIPTFLTLISVEIPLAYYDFIKISQGIVWYELTFGLYLLFGSTLFYTGFSLRKLTELLMLESIERRPFKKLYTLRQNSIWNDISSNIFQEGRKCVPFGIGLSGNAIFLERTFKRNMTDIKRRLNTIYKDMDEDEVSGNDAILIAAKKTYDEDLKQYYNENIFKKNDNWSKYGTTVPLNPITETTKFEDNERCRSRVEFAIKLVIIVCLASYGLIYVVIECLGFINKFLGFVDKWIG</sequence>
<dbReference type="GeneID" id="2904410"/>
<proteinExistence type="predicted"/>
<name>Q6BJS1_DEBHA</name>
<feature type="transmembrane region" description="Helical" evidence="1">
    <location>
        <begin position="12"/>
        <end position="34"/>
    </location>
</feature>
<keyword evidence="1" id="KW-1133">Transmembrane helix</keyword>
<reference evidence="2 3" key="1">
    <citation type="journal article" date="2004" name="Nature">
        <title>Genome evolution in yeasts.</title>
        <authorList>
            <consortium name="Genolevures"/>
            <person name="Dujon B."/>
            <person name="Sherman D."/>
            <person name="Fischer G."/>
            <person name="Durrens P."/>
            <person name="Casaregola S."/>
            <person name="Lafontaine I."/>
            <person name="de Montigny J."/>
            <person name="Marck C."/>
            <person name="Neuveglise C."/>
            <person name="Talla E."/>
            <person name="Goffard N."/>
            <person name="Frangeul L."/>
            <person name="Aigle M."/>
            <person name="Anthouard V."/>
            <person name="Babour A."/>
            <person name="Barbe V."/>
            <person name="Barnay S."/>
            <person name="Blanchin S."/>
            <person name="Beckerich J.M."/>
            <person name="Beyne E."/>
            <person name="Bleykasten C."/>
            <person name="Boisrame A."/>
            <person name="Boyer J."/>
            <person name="Cattolico L."/>
            <person name="Confanioleri F."/>
            <person name="de Daruvar A."/>
            <person name="Despons L."/>
            <person name="Fabre E."/>
            <person name="Fairhead C."/>
            <person name="Ferry-Dumazet H."/>
            <person name="Groppi A."/>
            <person name="Hantraye F."/>
            <person name="Hennequin C."/>
            <person name="Jauniaux N."/>
            <person name="Joyet P."/>
            <person name="Kachouri R."/>
            <person name="Kerrest A."/>
            <person name="Koszul R."/>
            <person name="Lemaire M."/>
            <person name="Lesur I."/>
            <person name="Ma L."/>
            <person name="Muller H."/>
            <person name="Nicaud J.M."/>
            <person name="Nikolski M."/>
            <person name="Oztas S."/>
            <person name="Ozier-Kalogeropoulos O."/>
            <person name="Pellenz S."/>
            <person name="Potier S."/>
            <person name="Richard G.F."/>
            <person name="Straub M.L."/>
            <person name="Suleau A."/>
            <person name="Swennene D."/>
            <person name="Tekaia F."/>
            <person name="Wesolowski-Louvel M."/>
            <person name="Westhof E."/>
            <person name="Wirth B."/>
            <person name="Zeniou-Meyer M."/>
            <person name="Zivanovic I."/>
            <person name="Bolotin-Fukuhara M."/>
            <person name="Thierry A."/>
            <person name="Bouchier C."/>
            <person name="Caudron B."/>
            <person name="Scarpelli C."/>
            <person name="Gaillardin C."/>
            <person name="Weissenbach J."/>
            <person name="Wincker P."/>
            <person name="Souciet J.L."/>
        </authorList>
    </citation>
    <scope>NUCLEOTIDE SEQUENCE [LARGE SCALE GENOMIC DNA]</scope>
    <source>
        <strain evidence="3">ATCC 36239 / CBS 767 / BCRC 21394 / JCM 1990 / NBRC 0083 / IGC 2968</strain>
    </source>
</reference>
<evidence type="ECO:0000313" key="3">
    <source>
        <dbReference type="Proteomes" id="UP000000599"/>
    </source>
</evidence>
<evidence type="ECO:0000313" key="2">
    <source>
        <dbReference type="EMBL" id="CAG89994.2"/>
    </source>
</evidence>
<dbReference type="KEGG" id="dha:DEHA2G00396g"/>